<evidence type="ECO:0000313" key="2">
    <source>
        <dbReference type="EMBL" id="TGY44038.1"/>
    </source>
</evidence>
<dbReference type="EMBL" id="SRYR01000001">
    <property type="protein sequence ID" value="TGY44038.1"/>
    <property type="molecule type" value="Genomic_DNA"/>
</dbReference>
<protein>
    <submittedName>
        <fullName evidence="2">Uncharacterized protein</fullName>
    </submittedName>
</protein>
<keyword evidence="1" id="KW-1133">Transmembrane helix</keyword>
<accession>A0A4S2DNQ4</accession>
<sequence>MSDNNSSNKTVINKTINKGITFGSCLAIVISYTAWKSIPWAIFHGLLSWIYVIYYWLVY</sequence>
<dbReference type="RefSeq" id="WP_136004980.1">
    <property type="nucleotide sequence ID" value="NZ_SRYR01000001.1"/>
</dbReference>
<name>A0A4S2DNQ4_9CLOT</name>
<feature type="transmembrane region" description="Helical" evidence="1">
    <location>
        <begin position="41"/>
        <end position="58"/>
    </location>
</feature>
<proteinExistence type="predicted"/>
<reference evidence="2 3" key="1">
    <citation type="submission" date="2019-04" db="EMBL/GenBank/DDBJ databases">
        <title>Microbes associate with the intestines of laboratory mice.</title>
        <authorList>
            <person name="Navarre W."/>
            <person name="Wong E."/>
            <person name="Huang K."/>
            <person name="Tropini C."/>
            <person name="Ng K."/>
            <person name="Yu B."/>
        </authorList>
    </citation>
    <scope>NUCLEOTIDE SEQUENCE [LARGE SCALE GENOMIC DNA]</scope>
    <source>
        <strain evidence="2 3">NM50_B9-20</strain>
    </source>
</reference>
<organism evidence="2 3">
    <name type="scientific">Clostridium sartagoforme</name>
    <dbReference type="NCBI Taxonomy" id="84031"/>
    <lineage>
        <taxon>Bacteria</taxon>
        <taxon>Bacillati</taxon>
        <taxon>Bacillota</taxon>
        <taxon>Clostridia</taxon>
        <taxon>Eubacteriales</taxon>
        <taxon>Clostridiaceae</taxon>
        <taxon>Clostridium</taxon>
    </lineage>
</organism>
<dbReference type="AlphaFoldDB" id="A0A4S2DNQ4"/>
<evidence type="ECO:0000313" key="3">
    <source>
        <dbReference type="Proteomes" id="UP000306888"/>
    </source>
</evidence>
<keyword evidence="1" id="KW-0812">Transmembrane</keyword>
<evidence type="ECO:0000256" key="1">
    <source>
        <dbReference type="SAM" id="Phobius"/>
    </source>
</evidence>
<feature type="transmembrane region" description="Helical" evidence="1">
    <location>
        <begin position="16"/>
        <end position="35"/>
    </location>
</feature>
<gene>
    <name evidence="2" type="ORF">E5347_04255</name>
</gene>
<keyword evidence="1" id="KW-0472">Membrane</keyword>
<dbReference type="OrthoDB" id="287788at2"/>
<comment type="caution">
    <text evidence="2">The sequence shown here is derived from an EMBL/GenBank/DDBJ whole genome shotgun (WGS) entry which is preliminary data.</text>
</comment>
<dbReference type="Proteomes" id="UP000306888">
    <property type="component" value="Unassembled WGS sequence"/>
</dbReference>
<keyword evidence="3" id="KW-1185">Reference proteome</keyword>